<protein>
    <submittedName>
        <fullName evidence="1">Uncharacterized protein</fullName>
    </submittedName>
</protein>
<evidence type="ECO:0000313" key="2">
    <source>
        <dbReference type="Proteomes" id="UP000554482"/>
    </source>
</evidence>
<dbReference type="AlphaFoldDB" id="A0A7J6VWY7"/>
<dbReference type="Proteomes" id="UP000554482">
    <property type="component" value="Unassembled WGS sequence"/>
</dbReference>
<accession>A0A7J6VWY7</accession>
<dbReference type="OrthoDB" id="185373at2759"/>
<reference evidence="1 2" key="1">
    <citation type="submission" date="2020-06" db="EMBL/GenBank/DDBJ databases">
        <title>Transcriptomic and genomic resources for Thalictrum thalictroides and T. hernandezii: Facilitating candidate gene discovery in an emerging model plant lineage.</title>
        <authorList>
            <person name="Arias T."/>
            <person name="Riano-Pachon D.M."/>
            <person name="Di Stilio V.S."/>
        </authorList>
    </citation>
    <scope>NUCLEOTIDE SEQUENCE [LARGE SCALE GENOMIC DNA]</scope>
    <source>
        <strain evidence="2">cv. WT478/WT964</strain>
        <tissue evidence="1">Leaves</tissue>
    </source>
</reference>
<sequence length="141" mass="14844">MDLLRWNSIAGDLDSAIRVRSNYRNVLPGGKRFPCTESYNILLSLYVHKAVDIDLVSLGATLLKLFLAELFLTDFFILGGVDPSGGGPTFITWGGATIFSSGSTILLALHLELEPLLACLGGVPTFATPSSATTSAGLALG</sequence>
<gene>
    <name evidence="1" type="ORF">FRX31_020784</name>
</gene>
<evidence type="ECO:0000313" key="1">
    <source>
        <dbReference type="EMBL" id="KAF5189629.1"/>
    </source>
</evidence>
<organism evidence="1 2">
    <name type="scientific">Thalictrum thalictroides</name>
    <name type="common">Rue-anemone</name>
    <name type="synonym">Anemone thalictroides</name>
    <dbReference type="NCBI Taxonomy" id="46969"/>
    <lineage>
        <taxon>Eukaryota</taxon>
        <taxon>Viridiplantae</taxon>
        <taxon>Streptophyta</taxon>
        <taxon>Embryophyta</taxon>
        <taxon>Tracheophyta</taxon>
        <taxon>Spermatophyta</taxon>
        <taxon>Magnoliopsida</taxon>
        <taxon>Ranunculales</taxon>
        <taxon>Ranunculaceae</taxon>
        <taxon>Thalictroideae</taxon>
        <taxon>Thalictrum</taxon>
    </lineage>
</organism>
<name>A0A7J6VWY7_THATH</name>
<proteinExistence type="predicted"/>
<keyword evidence="2" id="KW-1185">Reference proteome</keyword>
<dbReference type="EMBL" id="JABWDY010025209">
    <property type="protein sequence ID" value="KAF5189629.1"/>
    <property type="molecule type" value="Genomic_DNA"/>
</dbReference>
<comment type="caution">
    <text evidence="1">The sequence shown here is derived from an EMBL/GenBank/DDBJ whole genome shotgun (WGS) entry which is preliminary data.</text>
</comment>